<dbReference type="Gene3D" id="1.10.260.40">
    <property type="entry name" value="lambda repressor-like DNA-binding domains"/>
    <property type="match status" value="1"/>
</dbReference>
<reference evidence="2 3" key="1">
    <citation type="submission" date="2019-02" db="EMBL/GenBank/DDBJ databases">
        <title>Sequencing the genomes of 1000 actinobacteria strains.</title>
        <authorList>
            <person name="Klenk H.-P."/>
        </authorList>
    </citation>
    <scope>NUCLEOTIDE SEQUENCE [LARGE SCALE GENOMIC DNA]</scope>
    <source>
        <strain evidence="2 3">DSM 45162</strain>
    </source>
</reference>
<dbReference type="PROSITE" id="PS50943">
    <property type="entry name" value="HTH_CROC1"/>
    <property type="match status" value="1"/>
</dbReference>
<evidence type="ECO:0000259" key="1">
    <source>
        <dbReference type="PROSITE" id="PS50943"/>
    </source>
</evidence>
<dbReference type="EMBL" id="SHKY01000002">
    <property type="protein sequence ID" value="RZU46534.1"/>
    <property type="molecule type" value="Genomic_DNA"/>
</dbReference>
<sequence>MKTPPVQELLTRDEGLATRLRRAREPMLAKELASRAGWQQSKVSKIEAGRQLPTHDDLDLWASLTDTPPDVLELWHAMLTEAQQARRDWARLVRDGQAGVQNEYNRVIAECTDYRFLETTFIPRFFQVPGYTRAVLTESYQRLGGAQDIDEAVAARQASTGLLYDTNRTFQVLITEPVLRWQPKALTPDVMRQQLDRLLNIDGLQNVRFGIIPLDQPVRYFPQNAVELYGDVGFVEEWFTERRLLADEVEQYRGLIEELWQDALTGEQARQLILNVLNRHPH</sequence>
<proteinExistence type="predicted"/>
<dbReference type="Pfam" id="PF13560">
    <property type="entry name" value="HTH_31"/>
    <property type="match status" value="1"/>
</dbReference>
<name>A0A4Q7Z910_9ACTN</name>
<protein>
    <submittedName>
        <fullName evidence="2">Helix-turn-helix protein</fullName>
    </submittedName>
</protein>
<accession>A0A4Q7Z910</accession>
<evidence type="ECO:0000313" key="3">
    <source>
        <dbReference type="Proteomes" id="UP000292564"/>
    </source>
</evidence>
<dbReference type="GO" id="GO:0003677">
    <property type="term" value="F:DNA binding"/>
    <property type="evidence" value="ECO:0007669"/>
    <property type="project" value="InterPro"/>
</dbReference>
<dbReference type="Proteomes" id="UP000292564">
    <property type="component" value="Unassembled WGS sequence"/>
</dbReference>
<evidence type="ECO:0000313" key="2">
    <source>
        <dbReference type="EMBL" id="RZU46534.1"/>
    </source>
</evidence>
<dbReference type="AlphaFoldDB" id="A0A4Q7Z910"/>
<feature type="domain" description="HTH cro/C1-type" evidence="1">
    <location>
        <begin position="30"/>
        <end position="72"/>
    </location>
</feature>
<dbReference type="InterPro" id="IPR010982">
    <property type="entry name" value="Lambda_DNA-bd_dom_sf"/>
</dbReference>
<dbReference type="Pfam" id="PF19054">
    <property type="entry name" value="DUF5753"/>
    <property type="match status" value="1"/>
</dbReference>
<keyword evidence="3" id="KW-1185">Reference proteome</keyword>
<dbReference type="InterPro" id="IPR043917">
    <property type="entry name" value="DUF5753"/>
</dbReference>
<dbReference type="CDD" id="cd00093">
    <property type="entry name" value="HTH_XRE"/>
    <property type="match status" value="1"/>
</dbReference>
<dbReference type="OrthoDB" id="4966777at2"/>
<dbReference type="RefSeq" id="WP_130513742.1">
    <property type="nucleotide sequence ID" value="NZ_SHKY01000002.1"/>
</dbReference>
<comment type="caution">
    <text evidence="2">The sequence shown here is derived from an EMBL/GenBank/DDBJ whole genome shotgun (WGS) entry which is preliminary data.</text>
</comment>
<gene>
    <name evidence="2" type="ORF">EV385_6608</name>
</gene>
<dbReference type="SUPFAM" id="SSF47413">
    <property type="entry name" value="lambda repressor-like DNA-binding domains"/>
    <property type="match status" value="1"/>
</dbReference>
<dbReference type="InterPro" id="IPR001387">
    <property type="entry name" value="Cro/C1-type_HTH"/>
</dbReference>
<organism evidence="2 3">
    <name type="scientific">Krasilnikovia cinnamomea</name>
    <dbReference type="NCBI Taxonomy" id="349313"/>
    <lineage>
        <taxon>Bacteria</taxon>
        <taxon>Bacillati</taxon>
        <taxon>Actinomycetota</taxon>
        <taxon>Actinomycetes</taxon>
        <taxon>Micromonosporales</taxon>
        <taxon>Micromonosporaceae</taxon>
        <taxon>Krasilnikovia</taxon>
    </lineage>
</organism>